<sequence>MRKVKNVILFSMSFITANFSIFKTIDSKPENILISKQTTDNDKTKQDYYSLRDDYLLFNQWQFNTGLCWDFASTKVLETTLTKANNEMYDFSEASISAGDENNLANGGNFFKFHNLLTKNGIAFESDFRFGDLYHFPNTGTYYKKLLELYKPKFITNLSDKLKKVEFNRSEIRKNLNKIKQHITNHSALMTAIDHWTITTNPNNKKKTNQIVHTNANNLHAVAIIGWDDNYQTLDKQQGAFIVLNSDKPYENNDGVNYLPYDSTLYDLNLFGYQFTGNKFITSSNNNKSSVKNNHKNYYNSQNPDTSLKQTKQLNQNIFNWNDQVEMTYKFNSNLANLQEMSLRVYYANQEITDQFNIYSTNDSLTLTPIKKKLKTGSYTVKLNYSYQFNNNDKLYTDQENRQIYVLDGSEGLSSYSYWQHSNQNQDFNHYLFHAANGYNLNDKIPVILSTNSDDKYSLKQTYINKNNKIVYKVGKTQISNLYQEGKDNTFKDITLNKLNDHKNKYDYQITVDKYVNDQKVGDQKYQIYKLDDKKNYVIAKLYYDLRDGAKLENLINEIPFEWNSTTEKRYLENPTHIDNLKFLGWKYLNKNGNQQDVPKQNDKYYLDYNLIKNLKTDSKNLNFIATGGRDNQYHTPIILKPVFDKTHQQEPVIKIINQESNFTANEKIDINNFQLEIKDNHKSYKVTPNRVVLENDGAYNYDGFVKINHKKLTLEFDYKNRIYQKEISINVKKKVIYPDLKLLNSKLKYDPNGNEVKFNHNIDSNIVQVMGNYATQIGSYTVHLKIINDNYIFANNKNQLSFDWSVDSQNSGHDNSNNTNIDNNHDFPNNHNQPIQPDNSNAESENQNKDNNQTNQTSNNQTKSSKTRRIVILAGTTTATAAIVLPSTIWLVKFLKKRK</sequence>
<dbReference type="KEGG" id="mpf:MPUT_0579"/>
<dbReference type="RefSeq" id="WP_014035289.1">
    <property type="nucleotide sequence ID" value="NC_015946.1"/>
</dbReference>
<feature type="compositionally biased region" description="Low complexity" evidence="1">
    <location>
        <begin position="814"/>
        <end position="833"/>
    </location>
</feature>
<evidence type="ECO:0000256" key="1">
    <source>
        <dbReference type="SAM" id="MobiDB-lite"/>
    </source>
</evidence>
<gene>
    <name evidence="3" type="ordered locus">MPUT_0579</name>
</gene>
<organism evidence="3 4">
    <name type="scientific">Mycoplasma putrefaciens (strain ATCC 15718 / NCTC 10155 / C30 KS-1 / KS-1)</name>
    <dbReference type="NCBI Taxonomy" id="743965"/>
    <lineage>
        <taxon>Bacteria</taxon>
        <taxon>Bacillati</taxon>
        <taxon>Mycoplasmatota</taxon>
        <taxon>Mollicutes</taxon>
        <taxon>Mycoplasmataceae</taxon>
        <taxon>Mycoplasma</taxon>
    </lineage>
</organism>
<dbReference type="EMBL" id="CP003021">
    <property type="protein sequence ID" value="AEM68934.1"/>
    <property type="molecule type" value="Genomic_DNA"/>
</dbReference>
<keyword evidence="2" id="KW-0472">Membrane</keyword>
<keyword evidence="2" id="KW-0812">Transmembrane</keyword>
<dbReference type="Gene3D" id="3.90.70.10">
    <property type="entry name" value="Cysteine proteinases"/>
    <property type="match status" value="1"/>
</dbReference>
<dbReference type="CDD" id="cd02619">
    <property type="entry name" value="Peptidase_C1"/>
    <property type="match status" value="1"/>
</dbReference>
<reference evidence="3 4" key="1">
    <citation type="journal article" date="2011" name="J. Bacteriol.">
        <title>Genome Sequence of Mycoplasma putrefaciens Type Strain KS1.</title>
        <authorList>
            <person name="Calcutt M.J."/>
            <person name="Foecking M.F."/>
        </authorList>
    </citation>
    <scope>NUCLEOTIDE SEQUENCE [LARGE SCALE GENOMIC DNA]</scope>
    <source>
        <strain evidence="4">ATCC 15718 / NCTC 10155 / C30 KS-1 / KS-1</strain>
    </source>
</reference>
<feature type="transmembrane region" description="Helical" evidence="2">
    <location>
        <begin position="871"/>
        <end position="893"/>
    </location>
</feature>
<feature type="region of interest" description="Disordered" evidence="1">
    <location>
        <begin position="809"/>
        <end position="867"/>
    </location>
</feature>
<evidence type="ECO:0000256" key="2">
    <source>
        <dbReference type="SAM" id="Phobius"/>
    </source>
</evidence>
<dbReference type="SUPFAM" id="SSF54001">
    <property type="entry name" value="Cysteine proteinases"/>
    <property type="match status" value="1"/>
</dbReference>
<evidence type="ECO:0000313" key="4">
    <source>
        <dbReference type="Proteomes" id="UP000008907"/>
    </source>
</evidence>
<evidence type="ECO:0008006" key="5">
    <source>
        <dbReference type="Google" id="ProtNLM"/>
    </source>
</evidence>
<dbReference type="AlphaFoldDB" id="A0A7U3ZT15"/>
<keyword evidence="2" id="KW-1133">Transmembrane helix</keyword>
<dbReference type="Proteomes" id="UP000008907">
    <property type="component" value="Chromosome"/>
</dbReference>
<feature type="compositionally biased region" description="Low complexity" evidence="1">
    <location>
        <begin position="850"/>
        <end position="865"/>
    </location>
</feature>
<accession>A0A7U3ZT15</accession>
<dbReference type="InterPro" id="IPR038765">
    <property type="entry name" value="Papain-like_cys_pep_sf"/>
</dbReference>
<evidence type="ECO:0000313" key="3">
    <source>
        <dbReference type="EMBL" id="AEM68934.1"/>
    </source>
</evidence>
<proteinExistence type="predicted"/>
<name>A0A7U3ZT15_MYCPK</name>
<protein>
    <recommendedName>
        <fullName evidence="5">Peptidase C1A papain C-terminal domain-containing protein</fullName>
    </recommendedName>
</protein>
<feature type="compositionally biased region" description="Polar residues" evidence="1">
    <location>
        <begin position="834"/>
        <end position="846"/>
    </location>
</feature>